<feature type="compositionally biased region" description="Polar residues" evidence="1">
    <location>
        <begin position="77"/>
        <end position="88"/>
    </location>
</feature>
<accession>A0A371EJZ5</accession>
<reference evidence="2" key="1">
    <citation type="submission" date="2018-05" db="EMBL/GenBank/DDBJ databases">
        <title>Draft genome of Mucuna pruriens seed.</title>
        <authorList>
            <person name="Nnadi N.E."/>
            <person name="Vos R."/>
            <person name="Hasami M.H."/>
            <person name="Devisetty U.K."/>
            <person name="Aguiy J.C."/>
        </authorList>
    </citation>
    <scope>NUCLEOTIDE SEQUENCE [LARGE SCALE GENOMIC DNA]</scope>
    <source>
        <strain evidence="2">JCA_2017</strain>
    </source>
</reference>
<dbReference type="EMBL" id="QJKJ01013492">
    <property type="protein sequence ID" value="RDX66314.1"/>
    <property type="molecule type" value="Genomic_DNA"/>
</dbReference>
<gene>
    <name evidence="2" type="ORF">CR513_54928</name>
</gene>
<evidence type="ECO:0000256" key="1">
    <source>
        <dbReference type="SAM" id="MobiDB-lite"/>
    </source>
</evidence>
<evidence type="ECO:0000313" key="2">
    <source>
        <dbReference type="EMBL" id="RDX66314.1"/>
    </source>
</evidence>
<dbReference type="Proteomes" id="UP000257109">
    <property type="component" value="Unassembled WGS sequence"/>
</dbReference>
<protein>
    <submittedName>
        <fullName evidence="2">Uncharacterized protein</fullName>
    </submittedName>
</protein>
<feature type="non-terminal residue" evidence="2">
    <location>
        <position position="1"/>
    </location>
</feature>
<evidence type="ECO:0000313" key="3">
    <source>
        <dbReference type="Proteomes" id="UP000257109"/>
    </source>
</evidence>
<dbReference type="AlphaFoldDB" id="A0A371EJZ5"/>
<sequence>MYLKVNPVIDNRLHNTKRHRSSSSSNKECQLKVTHHNEVVSSKQLGVPIKYELQQYVVPVEYECHHSRPQNAKRISARSSNLPSQTIPNLRGNASVVTLRSAKEFPQSAPQQLPRSTDAKTD</sequence>
<name>A0A371EJZ5_MUCPR</name>
<proteinExistence type="predicted"/>
<comment type="caution">
    <text evidence="2">The sequence shown here is derived from an EMBL/GenBank/DDBJ whole genome shotgun (WGS) entry which is preliminary data.</text>
</comment>
<keyword evidence="3" id="KW-1185">Reference proteome</keyword>
<feature type="region of interest" description="Disordered" evidence="1">
    <location>
        <begin position="72"/>
        <end position="122"/>
    </location>
</feature>
<feature type="region of interest" description="Disordered" evidence="1">
    <location>
        <begin position="1"/>
        <end position="31"/>
    </location>
</feature>
<organism evidence="2 3">
    <name type="scientific">Mucuna pruriens</name>
    <name type="common">Velvet bean</name>
    <name type="synonym">Dolichos pruriens</name>
    <dbReference type="NCBI Taxonomy" id="157652"/>
    <lineage>
        <taxon>Eukaryota</taxon>
        <taxon>Viridiplantae</taxon>
        <taxon>Streptophyta</taxon>
        <taxon>Embryophyta</taxon>
        <taxon>Tracheophyta</taxon>
        <taxon>Spermatophyta</taxon>
        <taxon>Magnoliopsida</taxon>
        <taxon>eudicotyledons</taxon>
        <taxon>Gunneridae</taxon>
        <taxon>Pentapetalae</taxon>
        <taxon>rosids</taxon>
        <taxon>fabids</taxon>
        <taxon>Fabales</taxon>
        <taxon>Fabaceae</taxon>
        <taxon>Papilionoideae</taxon>
        <taxon>50 kb inversion clade</taxon>
        <taxon>NPAAA clade</taxon>
        <taxon>indigoferoid/millettioid clade</taxon>
        <taxon>Phaseoleae</taxon>
        <taxon>Mucuna</taxon>
    </lineage>
</organism>